<dbReference type="GO" id="GO:0000166">
    <property type="term" value="F:nucleotide binding"/>
    <property type="evidence" value="ECO:0007669"/>
    <property type="project" value="InterPro"/>
</dbReference>
<feature type="compositionally biased region" description="Basic and acidic residues" evidence="1">
    <location>
        <begin position="54"/>
        <end position="73"/>
    </location>
</feature>
<dbReference type="SMART" id="SM00278">
    <property type="entry name" value="HhH1"/>
    <property type="match status" value="1"/>
</dbReference>
<dbReference type="SUPFAM" id="SSF47794">
    <property type="entry name" value="Rad51 N-terminal domain-like"/>
    <property type="match status" value="1"/>
</dbReference>
<organism evidence="3 4">
    <name type="scientific">Marinifilum flexuosum</name>
    <dbReference type="NCBI Taxonomy" id="1117708"/>
    <lineage>
        <taxon>Bacteria</taxon>
        <taxon>Pseudomonadati</taxon>
        <taxon>Bacteroidota</taxon>
        <taxon>Bacteroidia</taxon>
        <taxon>Marinilabiliales</taxon>
        <taxon>Marinifilaceae</taxon>
    </lineage>
</organism>
<dbReference type="EMBL" id="RAPQ01000012">
    <property type="protein sequence ID" value="RKD96779.1"/>
    <property type="molecule type" value="Genomic_DNA"/>
</dbReference>
<keyword evidence="4" id="KW-1185">Reference proteome</keyword>
<gene>
    <name evidence="3" type="ORF">BXY64_3726</name>
</gene>
<comment type="caution">
    <text evidence="3">The sequence shown here is derived from an EMBL/GenBank/DDBJ whole genome shotgun (WGS) entry which is preliminary data.</text>
</comment>
<feature type="domain" description="Helix-hairpin-helix DNA-binding motif class 1" evidence="2">
    <location>
        <begin position="95"/>
        <end position="114"/>
    </location>
</feature>
<evidence type="ECO:0000256" key="1">
    <source>
        <dbReference type="SAM" id="MobiDB-lite"/>
    </source>
</evidence>
<evidence type="ECO:0000259" key="2">
    <source>
        <dbReference type="SMART" id="SM00278"/>
    </source>
</evidence>
<dbReference type="AlphaFoldDB" id="A0A419WMT9"/>
<evidence type="ECO:0000313" key="3">
    <source>
        <dbReference type="EMBL" id="RKD96779.1"/>
    </source>
</evidence>
<sequence>MKGYKVLVTESCVMNIGGDIISVIPGVRTLSLKACHALINAGYAEAIEGEELPELPKEEKKPEPPKDGELPLDFPSRDLLIENDLTTIEAVKAFGDLTEIEGIGPKKAEEILEALK</sequence>
<name>A0A419WMT9_9BACT</name>
<dbReference type="InterPro" id="IPR003583">
    <property type="entry name" value="Hlx-hairpin-Hlx_DNA-bd_motif"/>
</dbReference>
<dbReference type="InterPro" id="IPR010995">
    <property type="entry name" value="DNA_repair_Rad51/TF_NusA_a-hlx"/>
</dbReference>
<dbReference type="GO" id="GO:0003677">
    <property type="term" value="F:DNA binding"/>
    <property type="evidence" value="ECO:0007669"/>
    <property type="project" value="InterPro"/>
</dbReference>
<dbReference type="Proteomes" id="UP000284531">
    <property type="component" value="Unassembled WGS sequence"/>
</dbReference>
<evidence type="ECO:0000313" key="4">
    <source>
        <dbReference type="Proteomes" id="UP000284531"/>
    </source>
</evidence>
<dbReference type="RefSeq" id="WP_120241435.1">
    <property type="nucleotide sequence ID" value="NZ_RAPQ01000012.1"/>
</dbReference>
<feature type="region of interest" description="Disordered" evidence="1">
    <location>
        <begin position="50"/>
        <end position="73"/>
    </location>
</feature>
<proteinExistence type="predicted"/>
<reference evidence="3 4" key="1">
    <citation type="submission" date="2018-09" db="EMBL/GenBank/DDBJ databases">
        <title>Genomic Encyclopedia of Archaeal and Bacterial Type Strains, Phase II (KMG-II): from individual species to whole genera.</title>
        <authorList>
            <person name="Goeker M."/>
        </authorList>
    </citation>
    <scope>NUCLEOTIDE SEQUENCE [LARGE SCALE GENOMIC DNA]</scope>
    <source>
        <strain evidence="3 4">DSM 21950</strain>
    </source>
</reference>
<accession>A0A419WMT9</accession>
<dbReference type="GO" id="GO:0006281">
    <property type="term" value="P:DNA repair"/>
    <property type="evidence" value="ECO:0007669"/>
    <property type="project" value="InterPro"/>
</dbReference>
<protein>
    <recommendedName>
        <fullName evidence="2">Helix-hairpin-helix DNA-binding motif class 1 domain-containing protein</fullName>
    </recommendedName>
</protein>